<accession>A0ABY3XEZ6</accession>
<dbReference type="EMBL" id="CP093547">
    <property type="protein sequence ID" value="UNP30201.1"/>
    <property type="molecule type" value="Genomic_DNA"/>
</dbReference>
<keyword evidence="2" id="KW-1185">Reference proteome</keyword>
<organism evidence="1 2">
    <name type="scientific">Lysobacter gummosus</name>
    <dbReference type="NCBI Taxonomy" id="262324"/>
    <lineage>
        <taxon>Bacteria</taxon>
        <taxon>Pseudomonadati</taxon>
        <taxon>Pseudomonadota</taxon>
        <taxon>Gammaproteobacteria</taxon>
        <taxon>Lysobacterales</taxon>
        <taxon>Lysobacteraceae</taxon>
        <taxon>Lysobacter</taxon>
    </lineage>
</organism>
<dbReference type="Proteomes" id="UP000829194">
    <property type="component" value="Chromosome"/>
</dbReference>
<protein>
    <submittedName>
        <fullName evidence="1">Uncharacterized protein</fullName>
    </submittedName>
</protein>
<dbReference type="RefSeq" id="WP_057941464.1">
    <property type="nucleotide sequence ID" value="NZ_CP011131.1"/>
</dbReference>
<sequence length="94" mass="10335">MYSTKIGAKFTFEEITNRIQGEEAEGFVFVGCVIRNGAKPNNEISFNDHPSGGRPARCTILAATATAPAAHRAEWVGQMLVQNNVRNVVLYRPK</sequence>
<name>A0ABY3XEZ6_9GAMM</name>
<gene>
    <name evidence="1" type="ORF">MOV92_02670</name>
</gene>
<reference evidence="1 2" key="1">
    <citation type="submission" date="2022-03" db="EMBL/GenBank/DDBJ databases">
        <title>Complete genome sequence of Lysobacter capsici VKM B-2533 and Lysobacter gummosus 10.1.1, promising sources of lytic agents.</title>
        <authorList>
            <person name="Tarlachkov S.V."/>
            <person name="Kudryakova I.V."/>
            <person name="Afoshin A.S."/>
            <person name="Leontyevskaya E.A."/>
            <person name="Leontyevskaya N.V."/>
        </authorList>
    </citation>
    <scope>NUCLEOTIDE SEQUENCE [LARGE SCALE GENOMIC DNA]</scope>
    <source>
        <strain evidence="1 2">10.1.1</strain>
    </source>
</reference>
<evidence type="ECO:0000313" key="1">
    <source>
        <dbReference type="EMBL" id="UNP30201.1"/>
    </source>
</evidence>
<evidence type="ECO:0000313" key="2">
    <source>
        <dbReference type="Proteomes" id="UP000829194"/>
    </source>
</evidence>
<proteinExistence type="predicted"/>